<comment type="caution">
    <text evidence="6">The sequence shown here is derived from an EMBL/GenBank/DDBJ whole genome shotgun (WGS) entry which is preliminary data.</text>
</comment>
<reference evidence="7" key="1">
    <citation type="submission" date="2018-09" db="EMBL/GenBank/DDBJ databases">
        <title>Acidovorax cavernicola nov. sp. isolated from Gruta de las Maravillas (Aracena, Spain).</title>
        <authorList>
            <person name="Jurado V."/>
            <person name="Gutierrez-Patricio S."/>
            <person name="Gonzalez-Pimentel J.L."/>
            <person name="Miller A.Z."/>
            <person name="Laiz L."/>
            <person name="Saiz-Jimenez C."/>
        </authorList>
    </citation>
    <scope>NUCLEOTIDE SEQUENCE [LARGE SCALE GENOMIC DNA]</scope>
    <source>
        <strain evidence="7">1011MAR3C25</strain>
    </source>
</reference>
<evidence type="ECO:0000256" key="1">
    <source>
        <dbReference type="ARBA" id="ARBA00022723"/>
    </source>
</evidence>
<gene>
    <name evidence="6" type="ORF">D3P04_09970</name>
</gene>
<dbReference type="RefSeq" id="WP_119748423.1">
    <property type="nucleotide sequence ID" value="NZ_QZCG01000006.1"/>
</dbReference>
<dbReference type="InterPro" id="IPR004843">
    <property type="entry name" value="Calcineurin-like_PHP"/>
</dbReference>
<evidence type="ECO:0000313" key="7">
    <source>
        <dbReference type="Proteomes" id="UP000284202"/>
    </source>
</evidence>
<keyword evidence="7" id="KW-1185">Reference proteome</keyword>
<dbReference type="EMBL" id="QZCG01000006">
    <property type="protein sequence ID" value="RJE85337.1"/>
    <property type="molecule type" value="Genomic_DNA"/>
</dbReference>
<keyword evidence="1" id="KW-0479">Metal-binding</keyword>
<dbReference type="Pfam" id="PF00149">
    <property type="entry name" value="Metallophos"/>
    <property type="match status" value="1"/>
</dbReference>
<dbReference type="PANTHER" id="PTHR42988">
    <property type="entry name" value="PHOSPHOHYDROLASE"/>
    <property type="match status" value="1"/>
</dbReference>
<evidence type="ECO:0000259" key="5">
    <source>
        <dbReference type="Pfam" id="PF00149"/>
    </source>
</evidence>
<dbReference type="Gene3D" id="3.60.21.10">
    <property type="match status" value="1"/>
</dbReference>
<dbReference type="OrthoDB" id="651281at2"/>
<dbReference type="InterPro" id="IPR050884">
    <property type="entry name" value="CNP_phosphodiesterase-III"/>
</dbReference>
<accession>A0A418SWJ3</accession>
<evidence type="ECO:0000256" key="4">
    <source>
        <dbReference type="ARBA" id="ARBA00025742"/>
    </source>
</evidence>
<evidence type="ECO:0000256" key="2">
    <source>
        <dbReference type="ARBA" id="ARBA00022801"/>
    </source>
</evidence>
<feature type="domain" description="Calcineurin-like phosphoesterase" evidence="5">
    <location>
        <begin position="3"/>
        <end position="186"/>
    </location>
</feature>
<name>A0A418SWJ3_9RHOB</name>
<organism evidence="6 7">
    <name type="scientific">Paracoccus onubensis</name>
    <dbReference type="NCBI Taxonomy" id="1675788"/>
    <lineage>
        <taxon>Bacteria</taxon>
        <taxon>Pseudomonadati</taxon>
        <taxon>Pseudomonadota</taxon>
        <taxon>Alphaproteobacteria</taxon>
        <taxon>Rhodobacterales</taxon>
        <taxon>Paracoccaceae</taxon>
        <taxon>Paracoccus</taxon>
    </lineage>
</organism>
<dbReference type="GO" id="GO:0016787">
    <property type="term" value="F:hydrolase activity"/>
    <property type="evidence" value="ECO:0007669"/>
    <property type="project" value="UniProtKB-KW"/>
</dbReference>
<protein>
    <submittedName>
        <fullName evidence="6">Metallophosphoesterase</fullName>
    </submittedName>
</protein>
<sequence>MTRLVHLSDLHFGYEHAGMVESLLACVNRQEADLVVVTGDLTHRARPDQFAAAADFLSRIKAPLLAVPGNHDIPLYSLMMRFTQPWAGYRRSIVADLSPAMRVGGVQVLGINSVDPFSWRRGALRNGVVRAAIARIDPAAMNIVAIHHPLQQAPDAPKQLARNAGTALAMLEEAGVQVILSGHLHRWEAKFLLGPGSPARILQIHAGTALCARPEDPPNEFAVLEFSDDNTLFVARHHARNGTYDPDGIAETSRFSRVDGYWQSLD</sequence>
<dbReference type="PANTHER" id="PTHR42988:SF2">
    <property type="entry name" value="CYCLIC NUCLEOTIDE PHOSPHODIESTERASE CBUA0032-RELATED"/>
    <property type="match status" value="1"/>
</dbReference>
<dbReference type="Proteomes" id="UP000284202">
    <property type="component" value="Unassembled WGS sequence"/>
</dbReference>
<comment type="similarity">
    <text evidence="4">Belongs to the cyclic nucleotide phosphodiesterase class-III family.</text>
</comment>
<evidence type="ECO:0000256" key="3">
    <source>
        <dbReference type="ARBA" id="ARBA00023004"/>
    </source>
</evidence>
<dbReference type="GO" id="GO:0046872">
    <property type="term" value="F:metal ion binding"/>
    <property type="evidence" value="ECO:0007669"/>
    <property type="project" value="UniProtKB-KW"/>
</dbReference>
<dbReference type="SUPFAM" id="SSF56300">
    <property type="entry name" value="Metallo-dependent phosphatases"/>
    <property type="match status" value="1"/>
</dbReference>
<evidence type="ECO:0000313" key="6">
    <source>
        <dbReference type="EMBL" id="RJE85337.1"/>
    </source>
</evidence>
<keyword evidence="3" id="KW-0408">Iron</keyword>
<dbReference type="InterPro" id="IPR029052">
    <property type="entry name" value="Metallo-depent_PP-like"/>
</dbReference>
<proteinExistence type="inferred from homology"/>
<dbReference type="AlphaFoldDB" id="A0A418SWJ3"/>
<keyword evidence="2" id="KW-0378">Hydrolase</keyword>